<proteinExistence type="inferred from homology"/>
<dbReference type="EMBL" id="VUMI01000035">
    <property type="protein sequence ID" value="MSS90276.1"/>
    <property type="molecule type" value="Genomic_DNA"/>
</dbReference>
<dbReference type="FunFam" id="3.30.300.10:FF:000004">
    <property type="entry name" value="S-adenosylmethionine synthase"/>
    <property type="match status" value="1"/>
</dbReference>
<dbReference type="EC" id="2.5.1.6" evidence="10"/>
<feature type="binding site" description="in other chain" evidence="10">
    <location>
        <begin position="172"/>
        <end position="174"/>
    </location>
    <ligand>
        <name>ATP</name>
        <dbReference type="ChEBI" id="CHEBI:30616"/>
        <note>ligand shared between two neighboring subunits</note>
    </ligand>
</feature>
<dbReference type="GO" id="GO:0005524">
    <property type="term" value="F:ATP binding"/>
    <property type="evidence" value="ECO:0007669"/>
    <property type="project" value="UniProtKB-UniRule"/>
</dbReference>
<dbReference type="GO" id="GO:0006556">
    <property type="term" value="P:S-adenosylmethionine biosynthetic process"/>
    <property type="evidence" value="ECO:0007669"/>
    <property type="project" value="UniProtKB-UniRule"/>
</dbReference>
<evidence type="ECO:0000256" key="8">
    <source>
        <dbReference type="ARBA" id="ARBA00022842"/>
    </source>
</evidence>
<dbReference type="FunFam" id="3.30.300.10:FF:000003">
    <property type="entry name" value="S-adenosylmethionine synthase"/>
    <property type="match status" value="1"/>
</dbReference>
<feature type="binding site" description="in other chain" evidence="10">
    <location>
        <begin position="238"/>
        <end position="239"/>
    </location>
    <ligand>
        <name>ATP</name>
        <dbReference type="ChEBI" id="CHEBI:30616"/>
        <note>ligand shared between two neighboring subunits</note>
    </ligand>
</feature>
<evidence type="ECO:0000256" key="6">
    <source>
        <dbReference type="ARBA" id="ARBA00022741"/>
    </source>
</evidence>
<evidence type="ECO:0000256" key="2">
    <source>
        <dbReference type="ARBA" id="ARBA00009685"/>
    </source>
</evidence>
<dbReference type="PROSITE" id="PS00376">
    <property type="entry name" value="ADOMET_SYNTHASE_1"/>
    <property type="match status" value="1"/>
</dbReference>
<feature type="binding site" evidence="10">
    <location>
        <position position="43"/>
    </location>
    <ligand>
        <name>K(+)</name>
        <dbReference type="ChEBI" id="CHEBI:29103"/>
    </ligand>
</feature>
<feature type="binding site" evidence="10">
    <location>
        <position position="247"/>
    </location>
    <ligand>
        <name>ATP</name>
        <dbReference type="ChEBI" id="CHEBI:30616"/>
        <note>ligand shared between two neighboring subunits</note>
    </ligand>
</feature>
<feature type="binding site" description="in other chain" evidence="10">
    <location>
        <position position="56"/>
    </location>
    <ligand>
        <name>L-methionine</name>
        <dbReference type="ChEBI" id="CHEBI:57844"/>
        <note>ligand shared between two neighboring subunits</note>
    </ligand>
</feature>
<dbReference type="GO" id="GO:0000287">
    <property type="term" value="F:magnesium ion binding"/>
    <property type="evidence" value="ECO:0007669"/>
    <property type="project" value="UniProtKB-UniRule"/>
</dbReference>
<keyword evidence="17" id="KW-1185">Reference proteome</keyword>
<dbReference type="HAMAP" id="MF_00086">
    <property type="entry name" value="S_AdoMet_synth1"/>
    <property type="match status" value="1"/>
</dbReference>
<comment type="cofactor">
    <cofactor evidence="10">
        <name>Mg(2+)</name>
        <dbReference type="ChEBI" id="CHEBI:18420"/>
    </cofactor>
    <text evidence="10">Binds 2 divalent ions per subunit.</text>
</comment>
<feature type="binding site" evidence="10">
    <location>
        <position position="247"/>
    </location>
    <ligand>
        <name>L-methionine</name>
        <dbReference type="ChEBI" id="CHEBI:57844"/>
        <note>ligand shared between two neighboring subunits</note>
    </ligand>
</feature>
<accession>A0A6N7W4W6</accession>
<feature type="domain" description="S-adenosylmethionine synthetase C-terminal" evidence="15">
    <location>
        <begin position="241"/>
        <end position="380"/>
    </location>
</feature>
<dbReference type="InterPro" id="IPR022628">
    <property type="entry name" value="S-AdoMet_synt_N"/>
</dbReference>
<evidence type="ECO:0000259" key="14">
    <source>
        <dbReference type="Pfam" id="PF02772"/>
    </source>
</evidence>
<dbReference type="InterPro" id="IPR002133">
    <property type="entry name" value="S-AdoMet_synthetase"/>
</dbReference>
<keyword evidence="9 10" id="KW-0630">Potassium</keyword>
<dbReference type="Pfam" id="PF02773">
    <property type="entry name" value="S-AdoMet_synt_C"/>
    <property type="match status" value="1"/>
</dbReference>
<comment type="cofactor">
    <cofactor evidence="10">
        <name>K(+)</name>
        <dbReference type="ChEBI" id="CHEBI:29103"/>
    </cofactor>
    <text evidence="10">Binds 1 potassium ion per subunit.</text>
</comment>
<evidence type="ECO:0000256" key="9">
    <source>
        <dbReference type="ARBA" id="ARBA00022958"/>
    </source>
</evidence>
<feature type="domain" description="S-adenosylmethionine synthetase N-terminal" evidence="13">
    <location>
        <begin position="4"/>
        <end position="103"/>
    </location>
</feature>
<organism evidence="16 17">
    <name type="scientific">Eisenbergiella porci</name>
    <dbReference type="NCBI Taxonomy" id="2652274"/>
    <lineage>
        <taxon>Bacteria</taxon>
        <taxon>Bacillati</taxon>
        <taxon>Bacillota</taxon>
        <taxon>Clostridia</taxon>
        <taxon>Lachnospirales</taxon>
        <taxon>Lachnospiraceae</taxon>
        <taxon>Eisenbergiella</taxon>
    </lineage>
</organism>
<gene>
    <name evidence="10" type="primary">metK</name>
    <name evidence="16" type="ORF">FYJ45_18935</name>
</gene>
<evidence type="ECO:0000256" key="11">
    <source>
        <dbReference type="RuleBase" id="RU000542"/>
    </source>
</evidence>
<dbReference type="UniPathway" id="UPA00315">
    <property type="reaction ID" value="UER00080"/>
</dbReference>
<dbReference type="GO" id="GO:0004478">
    <property type="term" value="F:methionine adenosyltransferase activity"/>
    <property type="evidence" value="ECO:0007669"/>
    <property type="project" value="UniProtKB-UniRule"/>
</dbReference>
<dbReference type="GO" id="GO:0005737">
    <property type="term" value="C:cytoplasm"/>
    <property type="evidence" value="ECO:0007669"/>
    <property type="project" value="UniProtKB-SubCell"/>
</dbReference>
<evidence type="ECO:0000256" key="12">
    <source>
        <dbReference type="RuleBase" id="RU004462"/>
    </source>
</evidence>
<dbReference type="GeneID" id="86055112"/>
<evidence type="ECO:0000313" key="17">
    <source>
        <dbReference type="Proteomes" id="UP000436047"/>
    </source>
</evidence>
<comment type="pathway">
    <text evidence="1 10">Amino-acid biosynthesis; S-adenosyl-L-methionine biosynthesis; S-adenosyl-L-methionine from L-methionine: step 1/1.</text>
</comment>
<dbReference type="InterPro" id="IPR022631">
    <property type="entry name" value="ADOMET_SYNTHASE_CS"/>
</dbReference>
<dbReference type="PIRSF" id="PIRSF000497">
    <property type="entry name" value="MAT"/>
    <property type="match status" value="1"/>
</dbReference>
<feature type="domain" description="S-adenosylmethionine synthetase central" evidence="14">
    <location>
        <begin position="122"/>
        <end position="239"/>
    </location>
</feature>
<dbReference type="NCBIfam" id="TIGR01034">
    <property type="entry name" value="metK"/>
    <property type="match status" value="1"/>
</dbReference>
<keyword evidence="6 10" id="KW-0547">Nucleotide-binding</keyword>
<dbReference type="InterPro" id="IPR022636">
    <property type="entry name" value="S-AdoMet_synthetase_sfam"/>
</dbReference>
<protein>
    <recommendedName>
        <fullName evidence="10">S-adenosylmethionine synthase</fullName>
        <shortName evidence="10">AdoMet synthase</shortName>
        <ecNumber evidence="10">2.5.1.6</ecNumber>
    </recommendedName>
    <alternativeName>
        <fullName evidence="10">MAT</fullName>
    </alternativeName>
    <alternativeName>
        <fullName evidence="10">Methionine adenosyltransferase</fullName>
    </alternativeName>
</protein>
<dbReference type="PANTHER" id="PTHR11964">
    <property type="entry name" value="S-ADENOSYLMETHIONINE SYNTHETASE"/>
    <property type="match status" value="1"/>
</dbReference>
<sequence length="395" mass="42737">MENRLFTSESVTEGHPDKVCDQVSDAVLDAILAIEPEAHVACEVSATTGMIVLMGEISANALNHVDVEQVVRDTVRDIGYSGNDFGFNADGIAVISALHAQSPDIAQGVNNALETRYGKDADIGAGDQGMVFGYATDETETFMPTPIYLAHRLTRKLAEVRKSGTIPYLGPDGKAQVSVEYAGRKAVRVDSVVLSTQHLPNVSHEMIEKDVINKVIVPVIPKELLDKNTRYLINPTGRFVVGGPQGDTGLTGRKIIVDTYGGFARHGGGAFSGKDPTKVDRSAAYAARYIAKNLVAAGIAHQCEIQIAYAIGVAKPVSVFVDTFGTGIIPDEQILKLVMEHFDLRPSAIMKGLNLRRPIYKPTAAYGHFGRDDLSLPWEQINKAEILRQEILKNA</sequence>
<dbReference type="PROSITE" id="PS00377">
    <property type="entry name" value="ADOMET_SYNTHASE_2"/>
    <property type="match status" value="1"/>
</dbReference>
<keyword evidence="10" id="KW-0963">Cytoplasm</keyword>
<evidence type="ECO:0000259" key="13">
    <source>
        <dbReference type="Pfam" id="PF00438"/>
    </source>
</evidence>
<dbReference type="SUPFAM" id="SSF55973">
    <property type="entry name" value="S-adenosylmethionine synthetase"/>
    <property type="match status" value="3"/>
</dbReference>
<dbReference type="AlphaFoldDB" id="A0A6N7W4W6"/>
<keyword evidence="5 10" id="KW-0479">Metal-binding</keyword>
<comment type="similarity">
    <text evidence="2 10 12">Belongs to the AdoMet synthase family.</text>
</comment>
<comment type="subcellular location">
    <subcellularLocation>
        <location evidence="10 11">Cytoplasm</location>
    </subcellularLocation>
</comment>
<dbReference type="Pfam" id="PF02772">
    <property type="entry name" value="S-AdoMet_synt_M"/>
    <property type="match status" value="1"/>
</dbReference>
<keyword evidence="8 10" id="KW-0460">Magnesium</keyword>
<comment type="subunit">
    <text evidence="10">Homotetramer; dimer of dimers.</text>
</comment>
<dbReference type="CDD" id="cd18079">
    <property type="entry name" value="S-AdoMet_synt"/>
    <property type="match status" value="1"/>
</dbReference>
<evidence type="ECO:0000256" key="4">
    <source>
        <dbReference type="ARBA" id="ARBA00022679"/>
    </source>
</evidence>
<feature type="region of interest" description="Flexible loop" evidence="10">
    <location>
        <begin position="101"/>
        <end position="111"/>
    </location>
</feature>
<dbReference type="GO" id="GO:0006730">
    <property type="term" value="P:one-carbon metabolic process"/>
    <property type="evidence" value="ECO:0007669"/>
    <property type="project" value="UniProtKB-KW"/>
</dbReference>
<feature type="binding site" description="in other chain" evidence="10">
    <location>
        <position position="278"/>
    </location>
    <ligand>
        <name>L-methionine</name>
        <dbReference type="ChEBI" id="CHEBI:57844"/>
        <note>ligand shared between two neighboring subunits</note>
    </ligand>
</feature>
<keyword evidence="4 10" id="KW-0808">Transferase</keyword>
<keyword evidence="3 10" id="KW-0554">One-carbon metabolism</keyword>
<dbReference type="Proteomes" id="UP000436047">
    <property type="component" value="Unassembled WGS sequence"/>
</dbReference>
<evidence type="ECO:0000256" key="3">
    <source>
        <dbReference type="ARBA" id="ARBA00022563"/>
    </source>
</evidence>
<dbReference type="InterPro" id="IPR022629">
    <property type="entry name" value="S-AdoMet_synt_central"/>
</dbReference>
<dbReference type="RefSeq" id="WP_154466633.1">
    <property type="nucleotide sequence ID" value="NZ_VUMI01000035.1"/>
</dbReference>
<feature type="binding site" description="in other chain" evidence="10">
    <location>
        <position position="15"/>
    </location>
    <ligand>
        <name>ATP</name>
        <dbReference type="ChEBI" id="CHEBI:30616"/>
        <note>ligand shared between two neighboring subunits</note>
    </ligand>
</feature>
<dbReference type="InterPro" id="IPR022630">
    <property type="entry name" value="S-AdoMet_synt_C"/>
</dbReference>
<comment type="function">
    <text evidence="10">Catalyzes the formation of S-adenosylmethionine (AdoMet) from methionine and ATP. The overall synthetic reaction is composed of two sequential steps, AdoMet formation and the subsequent tripolyphosphate hydrolysis which occurs prior to release of AdoMet from the enzyme.</text>
</comment>
<evidence type="ECO:0000256" key="1">
    <source>
        <dbReference type="ARBA" id="ARBA00005224"/>
    </source>
</evidence>
<dbReference type="Gene3D" id="3.30.300.10">
    <property type="match status" value="3"/>
</dbReference>
<evidence type="ECO:0000256" key="5">
    <source>
        <dbReference type="ARBA" id="ARBA00022723"/>
    </source>
</evidence>
<evidence type="ECO:0000313" key="16">
    <source>
        <dbReference type="EMBL" id="MSS90276.1"/>
    </source>
</evidence>
<feature type="binding site" evidence="10">
    <location>
        <position position="274"/>
    </location>
    <ligand>
        <name>ATP</name>
        <dbReference type="ChEBI" id="CHEBI:30616"/>
        <note>ligand shared between two neighboring subunits</note>
    </ligand>
</feature>
<feature type="binding site" evidence="10">
    <location>
        <position position="270"/>
    </location>
    <ligand>
        <name>ATP</name>
        <dbReference type="ChEBI" id="CHEBI:30616"/>
        <note>ligand shared between two neighboring subunits</note>
    </ligand>
</feature>
<name>A0A6N7W4W6_9FIRM</name>
<evidence type="ECO:0000256" key="10">
    <source>
        <dbReference type="HAMAP-Rule" id="MF_00086"/>
    </source>
</evidence>
<keyword evidence="7 10" id="KW-0067">ATP-binding</keyword>
<feature type="binding site" description="in other chain" evidence="10">
    <location>
        <begin position="253"/>
        <end position="254"/>
    </location>
    <ligand>
        <name>ATP</name>
        <dbReference type="ChEBI" id="CHEBI:30616"/>
        <note>ligand shared between two neighboring subunits</note>
    </ligand>
</feature>
<dbReference type="Pfam" id="PF00438">
    <property type="entry name" value="S-AdoMet_synt_N"/>
    <property type="match status" value="1"/>
</dbReference>
<comment type="caution">
    <text evidence="16">The sequence shown here is derived from an EMBL/GenBank/DDBJ whole genome shotgun (WGS) entry which is preliminary data.</text>
</comment>
<evidence type="ECO:0000259" key="15">
    <source>
        <dbReference type="Pfam" id="PF02773"/>
    </source>
</evidence>
<reference evidence="16 17" key="1">
    <citation type="submission" date="2019-08" db="EMBL/GenBank/DDBJ databases">
        <title>In-depth cultivation of the pig gut microbiome towards novel bacterial diversity and tailored functional studies.</title>
        <authorList>
            <person name="Wylensek D."/>
            <person name="Hitch T.C.A."/>
            <person name="Clavel T."/>
        </authorList>
    </citation>
    <scope>NUCLEOTIDE SEQUENCE [LARGE SCALE GENOMIC DNA]</scope>
    <source>
        <strain evidence="16 17">WCA-389-WT-23B</strain>
    </source>
</reference>
<evidence type="ECO:0000256" key="7">
    <source>
        <dbReference type="ARBA" id="ARBA00022840"/>
    </source>
</evidence>
<feature type="binding site" evidence="10">
    <location>
        <position position="17"/>
    </location>
    <ligand>
        <name>Mg(2+)</name>
        <dbReference type="ChEBI" id="CHEBI:18420"/>
    </ligand>
</feature>
<comment type="catalytic activity">
    <reaction evidence="10">
        <text>L-methionine + ATP + H2O = S-adenosyl-L-methionine + phosphate + diphosphate</text>
        <dbReference type="Rhea" id="RHEA:21080"/>
        <dbReference type="ChEBI" id="CHEBI:15377"/>
        <dbReference type="ChEBI" id="CHEBI:30616"/>
        <dbReference type="ChEBI" id="CHEBI:33019"/>
        <dbReference type="ChEBI" id="CHEBI:43474"/>
        <dbReference type="ChEBI" id="CHEBI:57844"/>
        <dbReference type="ChEBI" id="CHEBI:59789"/>
        <dbReference type="EC" id="2.5.1.6"/>
    </reaction>
</comment>
<feature type="binding site" description="in other chain" evidence="10">
    <location>
        <position position="101"/>
    </location>
    <ligand>
        <name>L-methionine</name>
        <dbReference type="ChEBI" id="CHEBI:57844"/>
        <note>ligand shared between two neighboring subunits</note>
    </ligand>
</feature>